<dbReference type="HOGENOM" id="CLU_129938_1_0_1"/>
<dbReference type="InParanoid" id="D8Q8F9"/>
<dbReference type="GO" id="GO:0003735">
    <property type="term" value="F:structural constituent of ribosome"/>
    <property type="evidence" value="ECO:0007669"/>
    <property type="project" value="InterPro"/>
</dbReference>
<protein>
    <recommendedName>
        <fullName evidence="4">Large ribosomal subunit protein bL34m</fullName>
    </recommendedName>
</protein>
<evidence type="ECO:0000256" key="1">
    <source>
        <dbReference type="ARBA" id="ARBA00010111"/>
    </source>
</evidence>
<dbReference type="GO" id="GO:0005762">
    <property type="term" value="C:mitochondrial large ribosomal subunit"/>
    <property type="evidence" value="ECO:0007669"/>
    <property type="project" value="TreeGrafter"/>
</dbReference>
<comment type="similarity">
    <text evidence="1">Belongs to the bacterial ribosomal protein bL34 family.</text>
</comment>
<dbReference type="Proteomes" id="UP000007431">
    <property type="component" value="Unassembled WGS sequence"/>
</dbReference>
<dbReference type="eggNOG" id="KOG4612">
    <property type="taxonomic scope" value="Eukaryota"/>
</dbReference>
<gene>
    <name evidence="5" type="ORF">SCHCODRAFT_58100</name>
</gene>
<keyword evidence="6" id="KW-1185">Reference proteome</keyword>
<evidence type="ECO:0000313" key="6">
    <source>
        <dbReference type="Proteomes" id="UP000007431"/>
    </source>
</evidence>
<proteinExistence type="inferred from homology"/>
<sequence length="52" mass="6556">MQQLRFRTFGTEYQPSQRVRKRRHGFLSRLRTKNGRRILQRRLKKGRRYLSH</sequence>
<reference evidence="5 6" key="1">
    <citation type="journal article" date="2010" name="Nat. Biotechnol.">
        <title>Genome sequence of the model mushroom Schizophyllum commune.</title>
        <authorList>
            <person name="Ohm R.A."/>
            <person name="de Jong J.F."/>
            <person name="Lugones L.G."/>
            <person name="Aerts A."/>
            <person name="Kothe E."/>
            <person name="Stajich J.E."/>
            <person name="de Vries R.P."/>
            <person name="Record E."/>
            <person name="Levasseur A."/>
            <person name="Baker S.E."/>
            <person name="Bartholomew K.A."/>
            <person name="Coutinho P.M."/>
            <person name="Erdmann S."/>
            <person name="Fowler T.J."/>
            <person name="Gathman A.C."/>
            <person name="Lombard V."/>
            <person name="Henrissat B."/>
            <person name="Knabe N."/>
            <person name="Kuees U."/>
            <person name="Lilly W.W."/>
            <person name="Lindquist E."/>
            <person name="Lucas S."/>
            <person name="Magnuson J.K."/>
            <person name="Piumi F."/>
            <person name="Raudaskoski M."/>
            <person name="Salamov A."/>
            <person name="Schmutz J."/>
            <person name="Schwarze F.W.M.R."/>
            <person name="vanKuyk P.A."/>
            <person name="Horton J.S."/>
            <person name="Grigoriev I.V."/>
            <person name="Woesten H.A.B."/>
        </authorList>
    </citation>
    <scope>NUCLEOTIDE SEQUENCE [LARGE SCALE GENOMIC DNA]</scope>
    <source>
        <strain evidence="6">H4-8 / FGSC 9210</strain>
    </source>
</reference>
<dbReference type="Pfam" id="PF00468">
    <property type="entry name" value="Ribosomal_L34"/>
    <property type="match status" value="1"/>
</dbReference>
<dbReference type="AlphaFoldDB" id="D8Q8F9"/>
<evidence type="ECO:0000256" key="4">
    <source>
        <dbReference type="ARBA" id="ARBA00035274"/>
    </source>
</evidence>
<organism evidence="6">
    <name type="scientific">Schizophyllum commune (strain H4-8 / FGSC 9210)</name>
    <name type="common">Split gill fungus</name>
    <dbReference type="NCBI Taxonomy" id="578458"/>
    <lineage>
        <taxon>Eukaryota</taxon>
        <taxon>Fungi</taxon>
        <taxon>Dikarya</taxon>
        <taxon>Basidiomycota</taxon>
        <taxon>Agaricomycotina</taxon>
        <taxon>Agaricomycetes</taxon>
        <taxon>Agaricomycetidae</taxon>
        <taxon>Agaricales</taxon>
        <taxon>Schizophyllaceae</taxon>
        <taxon>Schizophyllum</taxon>
    </lineage>
</organism>
<dbReference type="FunFam" id="1.10.287.3980:FF:000001">
    <property type="entry name" value="Mitochondrial ribosomal protein L34"/>
    <property type="match status" value="1"/>
</dbReference>
<dbReference type="NCBIfam" id="TIGR01030">
    <property type="entry name" value="rpmH_bact"/>
    <property type="match status" value="1"/>
</dbReference>
<dbReference type="PANTHER" id="PTHR14503:SF4">
    <property type="entry name" value="LARGE RIBOSOMAL SUBUNIT PROTEIN BL34M"/>
    <property type="match status" value="1"/>
</dbReference>
<dbReference type="Gene3D" id="1.10.287.3980">
    <property type="match status" value="1"/>
</dbReference>
<dbReference type="EMBL" id="GL377308">
    <property type="protein sequence ID" value="EFI95058.1"/>
    <property type="molecule type" value="Genomic_DNA"/>
</dbReference>
<accession>D8Q8F9</accession>
<dbReference type="STRING" id="578458.D8Q8F9"/>
<dbReference type="PANTHER" id="PTHR14503">
    <property type="entry name" value="MITOCHONDRIAL RIBOSOMAL PROTEIN 34 FAMILY MEMBER"/>
    <property type="match status" value="1"/>
</dbReference>
<evidence type="ECO:0000256" key="3">
    <source>
        <dbReference type="ARBA" id="ARBA00023274"/>
    </source>
</evidence>
<keyword evidence="2" id="KW-0689">Ribosomal protein</keyword>
<dbReference type="GO" id="GO:0006412">
    <property type="term" value="P:translation"/>
    <property type="evidence" value="ECO:0007669"/>
    <property type="project" value="InterPro"/>
</dbReference>
<dbReference type="VEuPathDB" id="FungiDB:SCHCODRAFT_02633004"/>
<keyword evidence="3" id="KW-0687">Ribonucleoprotein</keyword>
<evidence type="ECO:0000256" key="2">
    <source>
        <dbReference type="ARBA" id="ARBA00022980"/>
    </source>
</evidence>
<dbReference type="HAMAP" id="MF_00391">
    <property type="entry name" value="Ribosomal_bL34"/>
    <property type="match status" value="1"/>
</dbReference>
<name>D8Q8F9_SCHCM</name>
<dbReference type="OMA" id="WCKRIST"/>
<dbReference type="InterPro" id="IPR000271">
    <property type="entry name" value="Ribosomal_bL34"/>
</dbReference>
<evidence type="ECO:0000313" key="5">
    <source>
        <dbReference type="EMBL" id="EFI95058.1"/>
    </source>
</evidence>